<accession>A0AAN7UD76</accession>
<feature type="binding site" evidence="8">
    <location>
        <position position="21"/>
    </location>
    <ligand>
        <name>Cu cation</name>
        <dbReference type="ChEBI" id="CHEBI:23378"/>
    </ligand>
</feature>
<dbReference type="AlphaFoldDB" id="A0AAN7UD76"/>
<keyword evidence="6" id="KW-1015">Disulfide bond</keyword>
<dbReference type="InterPro" id="IPR009069">
    <property type="entry name" value="Cys_alpha_HP_mot_SF"/>
</dbReference>
<keyword evidence="7" id="KW-0143">Chaperone</keyword>
<comment type="subcellular location">
    <subcellularLocation>
        <location evidence="1">Mitochondrion intermembrane space</location>
    </subcellularLocation>
</comment>
<dbReference type="Gene3D" id="1.10.287.1130">
    <property type="entry name" value="CytochromE C oxidase copper chaperone"/>
    <property type="match status" value="1"/>
</dbReference>
<dbReference type="GO" id="GO:0033617">
    <property type="term" value="P:mitochondrial respiratory chain complex IV assembly"/>
    <property type="evidence" value="ECO:0007669"/>
    <property type="project" value="TreeGrafter"/>
</dbReference>
<dbReference type="SUPFAM" id="SSF47072">
    <property type="entry name" value="Cysteine alpha-hairpin motif"/>
    <property type="match status" value="1"/>
</dbReference>
<evidence type="ECO:0000256" key="1">
    <source>
        <dbReference type="ARBA" id="ARBA00004569"/>
    </source>
</evidence>
<dbReference type="Pfam" id="PF05051">
    <property type="entry name" value="COX17"/>
    <property type="match status" value="1"/>
</dbReference>
<comment type="similarity">
    <text evidence="2">Belongs to the COX17 family.</text>
</comment>
<evidence type="ECO:0000256" key="7">
    <source>
        <dbReference type="ARBA" id="ARBA00023186"/>
    </source>
</evidence>
<dbReference type="GO" id="GO:0005507">
    <property type="term" value="F:copper ion binding"/>
    <property type="evidence" value="ECO:0007669"/>
    <property type="project" value="InterPro"/>
</dbReference>
<evidence type="ECO:0000256" key="4">
    <source>
        <dbReference type="ARBA" id="ARBA00023008"/>
    </source>
</evidence>
<dbReference type="Proteomes" id="UP001344447">
    <property type="component" value="Unassembled WGS sequence"/>
</dbReference>
<evidence type="ECO:0000256" key="2">
    <source>
        <dbReference type="ARBA" id="ARBA00009241"/>
    </source>
</evidence>
<keyword evidence="4 8" id="KW-0186">Copper</keyword>
<protein>
    <recommendedName>
        <fullName evidence="11">Cytochrome c oxidase copper chaperone</fullName>
    </recommendedName>
</protein>
<dbReference type="EMBL" id="JAVFKY010000003">
    <property type="protein sequence ID" value="KAK5579138.1"/>
    <property type="molecule type" value="Genomic_DNA"/>
</dbReference>
<evidence type="ECO:0000313" key="9">
    <source>
        <dbReference type="EMBL" id="KAK5579138.1"/>
    </source>
</evidence>
<proteinExistence type="inferred from homology"/>
<reference evidence="9 10" key="1">
    <citation type="submission" date="2023-11" db="EMBL/GenBank/DDBJ databases">
        <title>Dfirmibasis_genome.</title>
        <authorList>
            <person name="Edelbroek B."/>
            <person name="Kjellin J."/>
            <person name="Jerlstrom-Hultqvist J."/>
            <person name="Soderbom F."/>
        </authorList>
    </citation>
    <scope>NUCLEOTIDE SEQUENCE [LARGE SCALE GENOMIC DNA]</scope>
    <source>
        <strain evidence="9 10">TNS-C-14</strain>
    </source>
</reference>
<comment type="caution">
    <text evidence="9">The sequence shown here is derived from an EMBL/GenBank/DDBJ whole genome shotgun (WGS) entry which is preliminary data.</text>
</comment>
<dbReference type="PANTHER" id="PTHR16719:SF0">
    <property type="entry name" value="CYTOCHROME C OXIDASE COPPER CHAPERONE"/>
    <property type="match status" value="1"/>
</dbReference>
<keyword evidence="3 8" id="KW-0479">Metal-binding</keyword>
<evidence type="ECO:0000256" key="6">
    <source>
        <dbReference type="ARBA" id="ARBA00023157"/>
    </source>
</evidence>
<dbReference type="FunFam" id="1.10.287.1130:FF:000003">
    <property type="entry name" value="Cytochrome c oxidase copper chaperone"/>
    <property type="match status" value="1"/>
</dbReference>
<evidence type="ECO:0008006" key="11">
    <source>
        <dbReference type="Google" id="ProtNLM"/>
    </source>
</evidence>
<name>A0AAN7UD76_9MYCE</name>
<evidence type="ECO:0000256" key="3">
    <source>
        <dbReference type="ARBA" id="ARBA00022723"/>
    </source>
</evidence>
<evidence type="ECO:0000313" key="10">
    <source>
        <dbReference type="Proteomes" id="UP001344447"/>
    </source>
</evidence>
<evidence type="ECO:0000256" key="5">
    <source>
        <dbReference type="ARBA" id="ARBA00023128"/>
    </source>
</evidence>
<evidence type="ECO:0000256" key="8">
    <source>
        <dbReference type="PIRSR" id="PIRSR607745-1"/>
    </source>
</evidence>
<dbReference type="PANTHER" id="PTHR16719">
    <property type="entry name" value="CYTOCHROME C OXIDASE COPPER CHAPERONE"/>
    <property type="match status" value="1"/>
</dbReference>
<sequence length="61" mass="6738">MSIAETNTTTEQVVAPKKKICCACPETKKVRDECIVANGEEKCAALIELHKICLRKEGFDV</sequence>
<dbReference type="GO" id="GO:0005758">
    <property type="term" value="C:mitochondrial intermembrane space"/>
    <property type="evidence" value="ECO:0007669"/>
    <property type="project" value="UniProtKB-SubCell"/>
</dbReference>
<dbReference type="InterPro" id="IPR007745">
    <property type="entry name" value="Cyt_c_oxidase_Cu-chaperone"/>
</dbReference>
<dbReference type="GO" id="GO:0016531">
    <property type="term" value="F:copper chaperone activity"/>
    <property type="evidence" value="ECO:0007669"/>
    <property type="project" value="InterPro"/>
</dbReference>
<gene>
    <name evidence="9" type="ORF">RB653_008817</name>
</gene>
<feature type="binding site" evidence="8">
    <location>
        <position position="22"/>
    </location>
    <ligand>
        <name>Cu cation</name>
        <dbReference type="ChEBI" id="CHEBI:23378"/>
    </ligand>
</feature>
<dbReference type="PROSITE" id="PS51808">
    <property type="entry name" value="CHCH"/>
    <property type="match status" value="1"/>
</dbReference>
<keyword evidence="10" id="KW-1185">Reference proteome</keyword>
<organism evidence="9 10">
    <name type="scientific">Dictyostelium firmibasis</name>
    <dbReference type="NCBI Taxonomy" id="79012"/>
    <lineage>
        <taxon>Eukaryota</taxon>
        <taxon>Amoebozoa</taxon>
        <taxon>Evosea</taxon>
        <taxon>Eumycetozoa</taxon>
        <taxon>Dictyostelia</taxon>
        <taxon>Dictyosteliales</taxon>
        <taxon>Dictyosteliaceae</taxon>
        <taxon>Dictyostelium</taxon>
    </lineage>
</organism>
<keyword evidence="5" id="KW-0496">Mitochondrion</keyword>